<keyword evidence="2" id="KW-1185">Reference proteome</keyword>
<dbReference type="RefSeq" id="XP_008611809.1">
    <property type="nucleotide sequence ID" value="XM_008613587.1"/>
</dbReference>
<dbReference type="Proteomes" id="UP000030762">
    <property type="component" value="Unassembled WGS sequence"/>
</dbReference>
<dbReference type="AlphaFoldDB" id="T0RX16"/>
<dbReference type="OMA" id="GHYMRSF"/>
<dbReference type="OrthoDB" id="10390422at2759"/>
<proteinExistence type="predicted"/>
<organism evidence="1 2">
    <name type="scientific">Saprolegnia diclina (strain VS20)</name>
    <dbReference type="NCBI Taxonomy" id="1156394"/>
    <lineage>
        <taxon>Eukaryota</taxon>
        <taxon>Sar</taxon>
        <taxon>Stramenopiles</taxon>
        <taxon>Oomycota</taxon>
        <taxon>Saprolegniomycetes</taxon>
        <taxon>Saprolegniales</taxon>
        <taxon>Saprolegniaceae</taxon>
        <taxon>Saprolegnia</taxon>
    </lineage>
</organism>
<evidence type="ECO:0000313" key="1">
    <source>
        <dbReference type="EMBL" id="EQC34937.1"/>
    </source>
</evidence>
<dbReference type="InParanoid" id="T0RX16"/>
<sequence>MSLLRQTSGHCMRYAGRPLPPSARCGRSRHNVHSPAVLASLARCIATTSSTRINTAGSASLATKQQLTGRYVSSALMDRVTSLSKSVDDYIDNLMTIPTVLFAKYPPSMQFIDDDDDDAEL</sequence>
<accession>T0RX16</accession>
<evidence type="ECO:0000313" key="2">
    <source>
        <dbReference type="Proteomes" id="UP000030762"/>
    </source>
</evidence>
<gene>
    <name evidence="1" type="ORF">SDRG_07735</name>
</gene>
<name>T0RX16_SAPDV</name>
<dbReference type="GeneID" id="19948462"/>
<dbReference type="EMBL" id="JH767153">
    <property type="protein sequence ID" value="EQC34937.1"/>
    <property type="molecule type" value="Genomic_DNA"/>
</dbReference>
<dbReference type="VEuPathDB" id="FungiDB:SDRG_07735"/>
<protein>
    <submittedName>
        <fullName evidence="1">Uncharacterized protein</fullName>
    </submittedName>
</protein>
<reference evidence="1 2" key="1">
    <citation type="submission" date="2012-04" db="EMBL/GenBank/DDBJ databases">
        <title>The Genome Sequence of Saprolegnia declina VS20.</title>
        <authorList>
            <consortium name="The Broad Institute Genome Sequencing Platform"/>
            <person name="Russ C."/>
            <person name="Nusbaum C."/>
            <person name="Tyler B."/>
            <person name="van West P."/>
            <person name="Dieguez-Uribeondo J."/>
            <person name="de Bruijn I."/>
            <person name="Tripathy S."/>
            <person name="Jiang R."/>
            <person name="Young S.K."/>
            <person name="Zeng Q."/>
            <person name="Gargeya S."/>
            <person name="Fitzgerald M."/>
            <person name="Haas B."/>
            <person name="Abouelleil A."/>
            <person name="Alvarado L."/>
            <person name="Arachchi H.M."/>
            <person name="Berlin A."/>
            <person name="Chapman S.B."/>
            <person name="Goldberg J."/>
            <person name="Griggs A."/>
            <person name="Gujja S."/>
            <person name="Hansen M."/>
            <person name="Howarth C."/>
            <person name="Imamovic A."/>
            <person name="Larimer J."/>
            <person name="McCowen C."/>
            <person name="Montmayeur A."/>
            <person name="Murphy C."/>
            <person name="Neiman D."/>
            <person name="Pearson M."/>
            <person name="Priest M."/>
            <person name="Roberts A."/>
            <person name="Saif S."/>
            <person name="Shea T."/>
            <person name="Sisk P."/>
            <person name="Sykes S."/>
            <person name="Wortman J."/>
            <person name="Nusbaum C."/>
            <person name="Birren B."/>
        </authorList>
    </citation>
    <scope>NUCLEOTIDE SEQUENCE [LARGE SCALE GENOMIC DNA]</scope>
    <source>
        <strain evidence="1 2">VS20</strain>
    </source>
</reference>